<dbReference type="Pfam" id="PF00651">
    <property type="entry name" value="BTB"/>
    <property type="match status" value="1"/>
</dbReference>
<dbReference type="PANTHER" id="PTHR45632">
    <property type="entry name" value="LD33804P"/>
    <property type="match status" value="1"/>
</dbReference>
<dbReference type="SMART" id="SM00225">
    <property type="entry name" value="BTB"/>
    <property type="match status" value="1"/>
</dbReference>
<dbReference type="Pfam" id="PF07707">
    <property type="entry name" value="BACK"/>
    <property type="match status" value="1"/>
</dbReference>
<dbReference type="PIRSF" id="PIRSF037037">
    <property type="entry name" value="Kelch-like_protein_gigaxonin"/>
    <property type="match status" value="1"/>
</dbReference>
<dbReference type="OMA" id="CLINNCH"/>
<dbReference type="Pfam" id="PF24681">
    <property type="entry name" value="Kelch_KLHDC2_KLHL20_DRC7"/>
    <property type="match status" value="1"/>
</dbReference>
<keyword evidence="1" id="KW-0880">Kelch repeat</keyword>
<dbReference type="Pfam" id="PF01344">
    <property type="entry name" value="Kelch_1"/>
    <property type="match status" value="1"/>
</dbReference>
<dbReference type="InterPro" id="IPR006652">
    <property type="entry name" value="Kelch_1"/>
</dbReference>
<evidence type="ECO:0000313" key="6">
    <source>
        <dbReference type="WBParaSite" id="HCON_00088100-00001"/>
    </source>
</evidence>
<accession>A0A7I4YF07</accession>
<dbReference type="WBParaSite" id="HCON_00088100-00001">
    <property type="protein sequence ID" value="HCON_00088100-00001"/>
    <property type="gene ID" value="HCON_00088100"/>
</dbReference>
<dbReference type="OrthoDB" id="5856479at2759"/>
<dbReference type="SUPFAM" id="SSF54695">
    <property type="entry name" value="POZ domain"/>
    <property type="match status" value="1"/>
</dbReference>
<dbReference type="AlphaFoldDB" id="A0A7I4YF07"/>
<protein>
    <submittedName>
        <fullName evidence="6">BTB domain-containing protein</fullName>
    </submittedName>
</protein>
<dbReference type="GO" id="GO:0003779">
    <property type="term" value="F:actin binding"/>
    <property type="evidence" value="ECO:0007669"/>
    <property type="project" value="UniProtKB-KW"/>
</dbReference>
<dbReference type="InterPro" id="IPR000210">
    <property type="entry name" value="BTB/POZ_dom"/>
</dbReference>
<dbReference type="Gene3D" id="1.25.40.420">
    <property type="match status" value="1"/>
</dbReference>
<dbReference type="Gene3D" id="3.30.710.10">
    <property type="entry name" value="Potassium Channel Kv1.1, Chain A"/>
    <property type="match status" value="1"/>
</dbReference>
<evidence type="ECO:0000259" key="4">
    <source>
        <dbReference type="PROSITE" id="PS50097"/>
    </source>
</evidence>
<dbReference type="SMART" id="SM00612">
    <property type="entry name" value="Kelch"/>
    <property type="match status" value="6"/>
</dbReference>
<dbReference type="SMART" id="SM00875">
    <property type="entry name" value="BACK"/>
    <property type="match status" value="1"/>
</dbReference>
<evidence type="ECO:0000256" key="2">
    <source>
        <dbReference type="ARBA" id="ARBA00022737"/>
    </source>
</evidence>
<dbReference type="Proteomes" id="UP000025227">
    <property type="component" value="Unplaced"/>
</dbReference>
<dbReference type="InterPro" id="IPR011705">
    <property type="entry name" value="BACK"/>
</dbReference>
<dbReference type="InterPro" id="IPR017096">
    <property type="entry name" value="BTB-kelch_protein"/>
</dbReference>
<dbReference type="InterPro" id="IPR011333">
    <property type="entry name" value="SKP1/BTB/POZ_sf"/>
</dbReference>
<sequence length="576" mass="64242">MSSSSVANNIADETLEFKSRTHDRSLATKLAALRKDGRFCDVTLIAEGFRISAHRVVLAAYSDYFRAMLTSEMIESRKTEIEIVDIEGAALDALINFCYSGEIQISGVNIPSILQAASLLQLDEIKEACCDFLKKQLCPSNCLGVRKFADSHSCQELVRCADDYILENFQDIIGTEEFHQLPKKQLVQLLSNDELNVPSEEQVFTAVVQWVEFDLSSRRQFLSELLEHVRFPLCRPEFLVDTVSKNALVMADANCRILVDQAKNDMILSSSTLECPRIRGRRTQASGVIYVVGGLYHKNVERLDLEDADPVWQYAAPLGQERDDCGVAVVDTYIYAVCGYDPSIGILNSIERYDPATDQWMSDVAPCPTRRFLLGVAALNDHIYAVGGIMEIRGRQLDIVECYDVRRDEWSSVVPMNSRRDTLSVSMLDGCLYAVGGCNEGVVLNTVERFDPRVGRWEEVCPMPTPRHGHSSAALHSELYVAGGSNDTLLWLSSVEKYDPRANKWTTVADMNCTRNGLKLAVVSGKLYAIGGQNASVIHTSVEDFDPKTNQWKQHSDMNCEHVCPGVAVLQKPQES</sequence>
<evidence type="ECO:0000256" key="3">
    <source>
        <dbReference type="ARBA" id="ARBA00023203"/>
    </source>
</evidence>
<keyword evidence="3" id="KW-0009">Actin-binding</keyword>
<dbReference type="InterPro" id="IPR015915">
    <property type="entry name" value="Kelch-typ_b-propeller"/>
</dbReference>
<dbReference type="FunFam" id="1.25.40.420:FF:000001">
    <property type="entry name" value="Kelch-like family member 12"/>
    <property type="match status" value="1"/>
</dbReference>
<evidence type="ECO:0000313" key="5">
    <source>
        <dbReference type="Proteomes" id="UP000025227"/>
    </source>
</evidence>
<organism evidence="5 6">
    <name type="scientific">Haemonchus contortus</name>
    <name type="common">Barber pole worm</name>
    <dbReference type="NCBI Taxonomy" id="6289"/>
    <lineage>
        <taxon>Eukaryota</taxon>
        <taxon>Metazoa</taxon>
        <taxon>Ecdysozoa</taxon>
        <taxon>Nematoda</taxon>
        <taxon>Chromadorea</taxon>
        <taxon>Rhabditida</taxon>
        <taxon>Rhabditina</taxon>
        <taxon>Rhabditomorpha</taxon>
        <taxon>Strongyloidea</taxon>
        <taxon>Trichostrongylidae</taxon>
        <taxon>Haemonchus</taxon>
    </lineage>
</organism>
<reference evidence="6" key="1">
    <citation type="submission" date="2020-12" db="UniProtKB">
        <authorList>
            <consortium name="WormBaseParasite"/>
        </authorList>
    </citation>
    <scope>IDENTIFICATION</scope>
    <source>
        <strain evidence="6">MHco3</strain>
    </source>
</reference>
<feature type="domain" description="BTB" evidence="4">
    <location>
        <begin position="40"/>
        <end position="107"/>
    </location>
</feature>
<dbReference type="Gene3D" id="2.120.10.80">
    <property type="entry name" value="Kelch-type beta propeller"/>
    <property type="match status" value="2"/>
</dbReference>
<name>A0A7I4YF07_HAECO</name>
<dbReference type="PANTHER" id="PTHR45632:SF3">
    <property type="entry name" value="KELCH-LIKE PROTEIN 32"/>
    <property type="match status" value="1"/>
</dbReference>
<dbReference type="FunFam" id="3.30.710.10:FF:000001">
    <property type="entry name" value="Kelch-like family member 20"/>
    <property type="match status" value="1"/>
</dbReference>
<dbReference type="SUPFAM" id="SSF117281">
    <property type="entry name" value="Kelch motif"/>
    <property type="match status" value="2"/>
</dbReference>
<keyword evidence="5" id="KW-1185">Reference proteome</keyword>
<evidence type="ECO:0000256" key="1">
    <source>
        <dbReference type="ARBA" id="ARBA00022441"/>
    </source>
</evidence>
<proteinExistence type="predicted"/>
<keyword evidence="2" id="KW-0677">Repeat</keyword>
<dbReference type="PROSITE" id="PS50097">
    <property type="entry name" value="BTB"/>
    <property type="match status" value="1"/>
</dbReference>